<organism evidence="1 2">
    <name type="scientific">Pseudocercospora fijiensis (strain CIRAD86)</name>
    <name type="common">Black leaf streak disease fungus</name>
    <name type="synonym">Mycosphaerella fijiensis</name>
    <dbReference type="NCBI Taxonomy" id="383855"/>
    <lineage>
        <taxon>Eukaryota</taxon>
        <taxon>Fungi</taxon>
        <taxon>Dikarya</taxon>
        <taxon>Ascomycota</taxon>
        <taxon>Pezizomycotina</taxon>
        <taxon>Dothideomycetes</taxon>
        <taxon>Dothideomycetidae</taxon>
        <taxon>Mycosphaerellales</taxon>
        <taxon>Mycosphaerellaceae</taxon>
        <taxon>Pseudocercospora</taxon>
    </lineage>
</organism>
<evidence type="ECO:0000313" key="2">
    <source>
        <dbReference type="Proteomes" id="UP000016932"/>
    </source>
</evidence>
<dbReference type="EMBL" id="KB446558">
    <property type="protein sequence ID" value="EME83566.1"/>
    <property type="molecule type" value="Genomic_DNA"/>
</dbReference>
<gene>
    <name evidence="1" type="ORF">MYCFIDRAFT_211368</name>
</gene>
<dbReference type="Proteomes" id="UP000016932">
    <property type="component" value="Unassembled WGS sequence"/>
</dbReference>
<reference evidence="1 2" key="1">
    <citation type="journal article" date="2012" name="PLoS Pathog.">
        <title>Diverse lifestyles and strategies of plant pathogenesis encoded in the genomes of eighteen Dothideomycetes fungi.</title>
        <authorList>
            <person name="Ohm R.A."/>
            <person name="Feau N."/>
            <person name="Henrissat B."/>
            <person name="Schoch C.L."/>
            <person name="Horwitz B.A."/>
            <person name="Barry K.W."/>
            <person name="Condon B.J."/>
            <person name="Copeland A.C."/>
            <person name="Dhillon B."/>
            <person name="Glaser F."/>
            <person name="Hesse C.N."/>
            <person name="Kosti I."/>
            <person name="LaButti K."/>
            <person name="Lindquist E.A."/>
            <person name="Lucas S."/>
            <person name="Salamov A.A."/>
            <person name="Bradshaw R.E."/>
            <person name="Ciuffetti L."/>
            <person name="Hamelin R.C."/>
            <person name="Kema G.H.J."/>
            <person name="Lawrence C."/>
            <person name="Scott J.A."/>
            <person name="Spatafora J.W."/>
            <person name="Turgeon B.G."/>
            <person name="de Wit P.J.G.M."/>
            <person name="Zhong S."/>
            <person name="Goodwin S.B."/>
            <person name="Grigoriev I.V."/>
        </authorList>
    </citation>
    <scope>NUCLEOTIDE SEQUENCE [LARGE SCALE GENOMIC DNA]</scope>
    <source>
        <strain evidence="1 2">CIRAD86</strain>
    </source>
</reference>
<dbReference type="KEGG" id="pfj:MYCFIDRAFT_211368"/>
<evidence type="ECO:0000313" key="1">
    <source>
        <dbReference type="EMBL" id="EME83566.1"/>
    </source>
</evidence>
<accession>M3AG49</accession>
<sequence length="88" mass="10415">MNFTTSFLLASRECYHLGTPHLCAREFTFPSRVETSLAFLHDHGRASPHRAIHLNLKYAFHTNDEAWRHLFNVLIHERHVKRVKGHRE</sequence>
<dbReference type="GeneID" id="19337389"/>
<proteinExistence type="predicted"/>
<dbReference type="RefSeq" id="XP_007926753.1">
    <property type="nucleotide sequence ID" value="XM_007928562.1"/>
</dbReference>
<dbReference type="AlphaFoldDB" id="M3AG49"/>
<protein>
    <submittedName>
        <fullName evidence="1">Uncharacterized protein</fullName>
    </submittedName>
</protein>
<dbReference type="OrthoDB" id="10373700at2759"/>
<keyword evidence="2" id="KW-1185">Reference proteome</keyword>
<dbReference type="HOGENOM" id="CLU_2470043_0_0_1"/>
<name>M3AG49_PSEFD</name>
<dbReference type="VEuPathDB" id="FungiDB:MYCFIDRAFT_211368"/>